<dbReference type="PATRIC" id="fig|1121877.4.peg.2237"/>
<keyword evidence="2" id="KW-1185">Reference proteome</keyword>
<dbReference type="eggNOG" id="COG2253">
    <property type="taxonomic scope" value="Bacteria"/>
</dbReference>
<name>A0A0D8FSN4_9ACTN</name>
<dbReference type="EMBL" id="JXUW01000019">
    <property type="protein sequence ID" value="KJE76280.1"/>
    <property type="molecule type" value="Genomic_DNA"/>
</dbReference>
<evidence type="ECO:0000313" key="1">
    <source>
        <dbReference type="EMBL" id="KJE76280.1"/>
    </source>
</evidence>
<reference evidence="1 2" key="1">
    <citation type="submission" date="2015-01" db="EMBL/GenBank/DDBJ databases">
        <title>Draft genome of the acidophilic iron oxidizer Ferrimicrobium acidiphilum strain T23.</title>
        <authorList>
            <person name="Poehlein A."/>
            <person name="Eisen S."/>
            <person name="Schloemann M."/>
            <person name="Johnson B.D."/>
            <person name="Daniel R."/>
            <person name="Muehling M."/>
        </authorList>
    </citation>
    <scope>NUCLEOTIDE SEQUENCE [LARGE SCALE GENOMIC DNA]</scope>
    <source>
        <strain evidence="1 2">T23</strain>
    </source>
</reference>
<accession>A0A0D8FSN4</accession>
<proteinExistence type="predicted"/>
<dbReference type="RefSeq" id="WP_035391432.1">
    <property type="nucleotide sequence ID" value="NZ_JQKF01000046.1"/>
</dbReference>
<organism evidence="1 2">
    <name type="scientific">Ferrimicrobium acidiphilum DSM 19497</name>
    <dbReference type="NCBI Taxonomy" id="1121877"/>
    <lineage>
        <taxon>Bacteria</taxon>
        <taxon>Bacillati</taxon>
        <taxon>Actinomycetota</taxon>
        <taxon>Acidimicrobiia</taxon>
        <taxon>Acidimicrobiales</taxon>
        <taxon>Acidimicrobiaceae</taxon>
        <taxon>Ferrimicrobium</taxon>
    </lineage>
</organism>
<evidence type="ECO:0000313" key="2">
    <source>
        <dbReference type="Proteomes" id="UP000032336"/>
    </source>
</evidence>
<dbReference type="InterPro" id="IPR014942">
    <property type="entry name" value="AbiEii"/>
</dbReference>
<sequence>MRGLSDVEHTTISAIDREHLVPISPAMLEKDILVREAILAIRDAGQDEGCQLVFCGGTSLSQAHQLIERMSEDADLRIVVPDGLSRGQTRKLLSTVKTEIVALLGDAGFPLVSEMRGRNNNSYMMGEFAYQSRFPRQDAAMREHLKLEMTAFAPITPVSQLPLATIVDRVTGTVSDADTIPTISVMDTLADKVVGYLRRTSQERAGLTRGDYDDRQVRHLYDTHCVLERLSNSSDFDALQFADRISDLVSQTVARDVETYGHQHEVFAGDPYAVLRDELGRVRDDDTRTRYEQFCQTMIWGETPSFDDVTGTFINLARGALGG</sequence>
<dbReference type="AlphaFoldDB" id="A0A0D8FSN4"/>
<dbReference type="Proteomes" id="UP000032336">
    <property type="component" value="Unassembled WGS sequence"/>
</dbReference>
<protein>
    <recommendedName>
        <fullName evidence="3">Nucleotidyl transferase AbiEii toxin, Type IV TA system</fullName>
    </recommendedName>
</protein>
<dbReference type="Gene3D" id="3.10.450.620">
    <property type="entry name" value="JHP933, nucleotidyltransferase-like core domain"/>
    <property type="match status" value="1"/>
</dbReference>
<dbReference type="Pfam" id="PF08843">
    <property type="entry name" value="AbiEii"/>
    <property type="match status" value="1"/>
</dbReference>
<comment type="caution">
    <text evidence="1">The sequence shown here is derived from an EMBL/GenBank/DDBJ whole genome shotgun (WGS) entry which is preliminary data.</text>
</comment>
<evidence type="ECO:0008006" key="3">
    <source>
        <dbReference type="Google" id="ProtNLM"/>
    </source>
</evidence>
<dbReference type="STRING" id="1121877.FEAC_20150"/>
<dbReference type="GeneID" id="78373121"/>
<gene>
    <name evidence="1" type="ORF">FEAC_20150</name>
</gene>